<accession>A0A136PZG5</accession>
<name>A0A136PZG5_9ACTN</name>
<organism evidence="2 3">
    <name type="scientific">Micromonospora rosaria</name>
    <dbReference type="NCBI Taxonomy" id="47874"/>
    <lineage>
        <taxon>Bacteria</taxon>
        <taxon>Bacillati</taxon>
        <taxon>Actinomycetota</taxon>
        <taxon>Actinomycetes</taxon>
        <taxon>Micromonosporales</taxon>
        <taxon>Micromonosporaceae</taxon>
        <taxon>Micromonospora</taxon>
    </lineage>
</organism>
<reference evidence="2 3" key="1">
    <citation type="submission" date="2016-01" db="EMBL/GenBank/DDBJ databases">
        <title>Whole genome sequence and analysis of Micromonospora rosaria DSM 803, which can produce antibacterial substance rosamicin.</title>
        <authorList>
            <person name="Yang H."/>
            <person name="He X."/>
            <person name="Zhu D."/>
        </authorList>
    </citation>
    <scope>NUCLEOTIDE SEQUENCE [LARGE SCALE GENOMIC DNA]</scope>
    <source>
        <strain evidence="2 3">DSM 803</strain>
    </source>
</reference>
<dbReference type="EMBL" id="LRQV01000002">
    <property type="protein sequence ID" value="KXK63839.1"/>
    <property type="molecule type" value="Genomic_DNA"/>
</dbReference>
<comment type="caution">
    <text evidence="2">The sequence shown here is derived from an EMBL/GenBank/DDBJ whole genome shotgun (WGS) entry which is preliminary data.</text>
</comment>
<dbReference type="Proteomes" id="UP000070620">
    <property type="component" value="Unassembled WGS sequence"/>
</dbReference>
<protein>
    <submittedName>
        <fullName evidence="2">Uncharacterized protein</fullName>
    </submittedName>
</protein>
<evidence type="ECO:0000313" key="2">
    <source>
        <dbReference type="EMBL" id="KXK63839.1"/>
    </source>
</evidence>
<sequence length="99" mass="10039">MAPQETPVIDLDTPPAATAPPPRGHRHRRAALVLVTVAGLGLLGGEPRRPPPVGPAVTCEPPPARVVGRVSATPGAARVTVVVDAASGSVLCLHRSPAR</sequence>
<feature type="region of interest" description="Disordered" evidence="1">
    <location>
        <begin position="1"/>
        <end position="26"/>
    </location>
</feature>
<dbReference type="AlphaFoldDB" id="A0A136PZG5"/>
<keyword evidence="3" id="KW-1185">Reference proteome</keyword>
<dbReference type="RefSeq" id="WP_067359425.1">
    <property type="nucleotide sequence ID" value="NZ_JBIUBN010000003.1"/>
</dbReference>
<proteinExistence type="predicted"/>
<gene>
    <name evidence="2" type="ORF">AWW66_01285</name>
</gene>
<evidence type="ECO:0000313" key="3">
    <source>
        <dbReference type="Proteomes" id="UP000070620"/>
    </source>
</evidence>
<evidence type="ECO:0000256" key="1">
    <source>
        <dbReference type="SAM" id="MobiDB-lite"/>
    </source>
</evidence>